<dbReference type="InterPro" id="IPR000873">
    <property type="entry name" value="AMP-dep_synth/lig_dom"/>
</dbReference>
<protein>
    <recommendedName>
        <fullName evidence="1">AMP-dependent synthetase/ligase domain-containing protein</fullName>
    </recommendedName>
</protein>
<sequence>MLPLLSHLTNLEDAVSRFPSRAAFKIPNVNPQTDEIEDWTDITFHQFSLDIEHLARYWYHVLRETNEIPQRSVIALSLVGYKYLDLVHVYAISRAGYIPQLVNLFQGADYSVIQGPVGQANTRALIYESIYSDTVRDIPIPSFTTVTLACPTSHLLPELPNVADSDLAIIFQTSGSTSGKSKIVPCSLGWLDGIVRKATRGSPNTEKPDVVCWRGSIGYIAQFATLIGSIYQASCMVQYKRGQPSTSEVVDMINRCKMNKVLMFPHFLAKHIRASRTDPEILRALVSLDEIIFTGASFGSPEDEEWAWKNGMNIVNAYATTECGGLVLISEGLRKSRQNYLRRFPGCPLVKFVPISDDSDLLEVVVPPEAPECPDVSLRSSDGNFHTNDLFREVEPEQYVFSGRNDDWFNMENCSLCDTKAIEENARALCNEIISDCVVVGNGRPSPVLVVEASPTSTSGPVGTDLELKTEIFRRIHPFHTTRYLHERIASPDMIFVVPLGTLPRTMSKGTVRRKIVEDMVKEKLDKLFPKHSI</sequence>
<dbReference type="Proteomes" id="UP000772434">
    <property type="component" value="Unassembled WGS sequence"/>
</dbReference>
<dbReference type="Gene3D" id="3.40.50.12780">
    <property type="entry name" value="N-terminal domain of ligase-like"/>
    <property type="match status" value="1"/>
</dbReference>
<organism evidence="2 3">
    <name type="scientific">Rhodocollybia butyracea</name>
    <dbReference type="NCBI Taxonomy" id="206335"/>
    <lineage>
        <taxon>Eukaryota</taxon>
        <taxon>Fungi</taxon>
        <taxon>Dikarya</taxon>
        <taxon>Basidiomycota</taxon>
        <taxon>Agaricomycotina</taxon>
        <taxon>Agaricomycetes</taxon>
        <taxon>Agaricomycetidae</taxon>
        <taxon>Agaricales</taxon>
        <taxon>Marasmiineae</taxon>
        <taxon>Omphalotaceae</taxon>
        <taxon>Rhodocollybia</taxon>
    </lineage>
</organism>
<gene>
    <name evidence="2" type="ORF">BDP27DRAFT_1328093</name>
</gene>
<dbReference type="InterPro" id="IPR042099">
    <property type="entry name" value="ANL_N_sf"/>
</dbReference>
<evidence type="ECO:0000313" key="3">
    <source>
        <dbReference type="Proteomes" id="UP000772434"/>
    </source>
</evidence>
<proteinExistence type="predicted"/>
<comment type="caution">
    <text evidence="2">The sequence shown here is derived from an EMBL/GenBank/DDBJ whole genome shotgun (WGS) entry which is preliminary data.</text>
</comment>
<accession>A0A9P5PU21</accession>
<keyword evidence="3" id="KW-1185">Reference proteome</keyword>
<name>A0A9P5PU21_9AGAR</name>
<dbReference type="AlphaFoldDB" id="A0A9P5PU21"/>
<dbReference type="Pfam" id="PF23562">
    <property type="entry name" value="AMP-binding_C_3"/>
    <property type="match status" value="1"/>
</dbReference>
<evidence type="ECO:0000259" key="1">
    <source>
        <dbReference type="Pfam" id="PF00501"/>
    </source>
</evidence>
<feature type="domain" description="AMP-dependent synthetase/ligase" evidence="1">
    <location>
        <begin position="12"/>
        <end position="334"/>
    </location>
</feature>
<dbReference type="SUPFAM" id="SSF56801">
    <property type="entry name" value="Acetyl-CoA synthetase-like"/>
    <property type="match status" value="1"/>
</dbReference>
<dbReference type="OrthoDB" id="429813at2759"/>
<reference evidence="2" key="1">
    <citation type="submission" date="2020-11" db="EMBL/GenBank/DDBJ databases">
        <authorList>
            <consortium name="DOE Joint Genome Institute"/>
            <person name="Ahrendt S."/>
            <person name="Riley R."/>
            <person name="Andreopoulos W."/>
            <person name="Labutti K."/>
            <person name="Pangilinan J."/>
            <person name="Ruiz-Duenas F.J."/>
            <person name="Barrasa J.M."/>
            <person name="Sanchez-Garcia M."/>
            <person name="Camarero S."/>
            <person name="Miyauchi S."/>
            <person name="Serrano A."/>
            <person name="Linde D."/>
            <person name="Babiker R."/>
            <person name="Drula E."/>
            <person name="Ayuso-Fernandez I."/>
            <person name="Pacheco R."/>
            <person name="Padilla G."/>
            <person name="Ferreira P."/>
            <person name="Barriuso J."/>
            <person name="Kellner H."/>
            <person name="Castanera R."/>
            <person name="Alfaro M."/>
            <person name="Ramirez L."/>
            <person name="Pisabarro A.G."/>
            <person name="Kuo A."/>
            <person name="Tritt A."/>
            <person name="Lipzen A."/>
            <person name="He G."/>
            <person name="Yan M."/>
            <person name="Ng V."/>
            <person name="Cullen D."/>
            <person name="Martin F."/>
            <person name="Rosso M.-N."/>
            <person name="Henrissat B."/>
            <person name="Hibbett D."/>
            <person name="Martinez A.T."/>
            <person name="Grigoriev I.V."/>
        </authorList>
    </citation>
    <scope>NUCLEOTIDE SEQUENCE</scope>
    <source>
        <strain evidence="2">AH 40177</strain>
    </source>
</reference>
<evidence type="ECO:0000313" key="2">
    <source>
        <dbReference type="EMBL" id="KAF9067985.1"/>
    </source>
</evidence>
<dbReference type="Pfam" id="PF00501">
    <property type="entry name" value="AMP-binding"/>
    <property type="match status" value="1"/>
</dbReference>
<dbReference type="EMBL" id="JADNRY010000066">
    <property type="protein sequence ID" value="KAF9067985.1"/>
    <property type="molecule type" value="Genomic_DNA"/>
</dbReference>